<reference evidence="1 2" key="1">
    <citation type="journal article" date="2014" name="FEMS Microbiol. Lett.">
        <title>Genome sequencing analysis reveals virulence-related gene content of Ochrobactrum intermedium strain 229E, a urease-positive strain isolated from the human gastric niche.</title>
        <authorList>
            <person name="Kulkarni G.J."/>
            <person name="Shetty S."/>
            <person name="Dharne M.S."/>
            <person name="Shouche Y.S."/>
        </authorList>
    </citation>
    <scope>NUCLEOTIDE SEQUENCE [LARGE SCALE GENOMIC DNA]</scope>
    <source>
        <strain evidence="1 2">229E</strain>
    </source>
</reference>
<dbReference type="Pfam" id="PF20321">
    <property type="entry name" value="DUF6616"/>
    <property type="match status" value="1"/>
</dbReference>
<evidence type="ECO:0000313" key="1">
    <source>
        <dbReference type="EMBL" id="ERM01761.1"/>
    </source>
</evidence>
<name>U4VG72_9HYPH</name>
<protein>
    <submittedName>
        <fullName evidence="1">Uncharacterized protein</fullName>
    </submittedName>
</protein>
<dbReference type="AlphaFoldDB" id="U4VG72"/>
<comment type="caution">
    <text evidence="1">The sequence shown here is derived from an EMBL/GenBank/DDBJ whole genome shotgun (WGS) entry which is preliminary data.</text>
</comment>
<proteinExistence type="predicted"/>
<gene>
    <name evidence="1" type="ORF">Q644_20075</name>
</gene>
<dbReference type="EMBL" id="ASXJ01000134">
    <property type="protein sequence ID" value="ERM01761.1"/>
    <property type="molecule type" value="Genomic_DNA"/>
</dbReference>
<organism evidence="1 2">
    <name type="scientific">Brucella intermedia 229E</name>
    <dbReference type="NCBI Taxonomy" id="1337887"/>
    <lineage>
        <taxon>Bacteria</taxon>
        <taxon>Pseudomonadati</taxon>
        <taxon>Pseudomonadota</taxon>
        <taxon>Alphaproteobacteria</taxon>
        <taxon>Hyphomicrobiales</taxon>
        <taxon>Brucellaceae</taxon>
        <taxon>Brucella/Ochrobactrum group</taxon>
        <taxon>Brucella</taxon>
    </lineage>
</organism>
<dbReference type="InterPro" id="IPR046724">
    <property type="entry name" value="DUF6616"/>
</dbReference>
<evidence type="ECO:0000313" key="2">
    <source>
        <dbReference type="Proteomes" id="UP000016842"/>
    </source>
</evidence>
<accession>U4VG72</accession>
<sequence>MTYYLAELYSPPKSSWHALDAEGRQAFFEKVGAGMGGLAALGIEALALGPVDATKPFAPGQNFFAIWRFPDEAALDMLIAGITATGWHDYFDTINAAGAGTDLPGHLAQLAGVPFREAA</sequence>
<dbReference type="Proteomes" id="UP000016842">
    <property type="component" value="Unassembled WGS sequence"/>
</dbReference>
<dbReference type="PATRIC" id="fig|1337887.3.peg.2635"/>